<reference evidence="4" key="1">
    <citation type="journal article" date="2011" name="Nature">
        <title>Genome sequence and analysis of the tuber crop potato.</title>
        <authorList>
            <consortium name="The Potato Genome Sequencing Consortium"/>
        </authorList>
    </citation>
    <scope>NUCLEOTIDE SEQUENCE [LARGE SCALE GENOMIC DNA]</scope>
    <source>
        <strain evidence="4">cv. DM1-3 516 R44</strain>
    </source>
</reference>
<feature type="domain" description="Putative plant transposon protein" evidence="2">
    <location>
        <begin position="111"/>
        <end position="300"/>
    </location>
</feature>
<dbReference type="Pfam" id="PF20167">
    <property type="entry name" value="Transposase_32"/>
    <property type="match status" value="1"/>
</dbReference>
<dbReference type="PaxDb" id="4113-PGSC0003DMT400090230"/>
<reference evidence="3" key="2">
    <citation type="submission" date="2015-06" db="UniProtKB">
        <authorList>
            <consortium name="EnsemblPlants"/>
        </authorList>
    </citation>
    <scope>IDENTIFICATION</scope>
    <source>
        <strain evidence="3">DM1-3 516 R44</strain>
    </source>
</reference>
<dbReference type="Proteomes" id="UP000011115">
    <property type="component" value="Unassembled WGS sequence"/>
</dbReference>
<keyword evidence="4" id="KW-1185">Reference proteome</keyword>
<dbReference type="EnsemblPlants" id="PGSC0003DMT400090230">
    <property type="protein sequence ID" value="PGSC0003DMT400090230"/>
    <property type="gene ID" value="PGSC0003DMG400039801"/>
</dbReference>
<dbReference type="Gramene" id="PGSC0003DMT400090230">
    <property type="protein sequence ID" value="PGSC0003DMT400090230"/>
    <property type="gene ID" value="PGSC0003DMG400039801"/>
</dbReference>
<sequence length="411" mass="46233">MQIHSEAKLPNFPKLAKKGKGKQKAFGLSDRAERRVKRRNDSPRARNPQPTITAPPVPALTLVLAPLVQGPQSKSNREKAEGLRTILEEKCLSIDGVIDRYPEIMVFLRYHKFQIFTKPRGPYIPNWVREFYSAYSALIPQQKQLAVTFREVSYVVVRGRIVKCDNEEINAVLGMTPNIGDHCQYLFRTKKLEEMKEWLTPLITDETPKWVAEGVLIEKKELNIAARFWFGFITSTIMPSQNESILRLAKAACLGCVIEETQINLGTIIASEILMRVRQSRTSFLFPVYITKLCKRAQVPRDVRKDIEVIPTSSTDIRRIEAEYLKDKAKKKKAASMKMVNTKSSPAETHLSTPTSGPSGISIATVTHADSPGSFVTVRSSKPTTVAANSRLPLTRESLLRMGQLALSVDR</sequence>
<evidence type="ECO:0000313" key="3">
    <source>
        <dbReference type="EnsemblPlants" id="PGSC0003DMT400090230"/>
    </source>
</evidence>
<evidence type="ECO:0000256" key="1">
    <source>
        <dbReference type="SAM" id="MobiDB-lite"/>
    </source>
</evidence>
<organism evidence="3 4">
    <name type="scientific">Solanum tuberosum</name>
    <name type="common">Potato</name>
    <dbReference type="NCBI Taxonomy" id="4113"/>
    <lineage>
        <taxon>Eukaryota</taxon>
        <taxon>Viridiplantae</taxon>
        <taxon>Streptophyta</taxon>
        <taxon>Embryophyta</taxon>
        <taxon>Tracheophyta</taxon>
        <taxon>Spermatophyta</taxon>
        <taxon>Magnoliopsida</taxon>
        <taxon>eudicotyledons</taxon>
        <taxon>Gunneridae</taxon>
        <taxon>Pentapetalae</taxon>
        <taxon>asterids</taxon>
        <taxon>lamiids</taxon>
        <taxon>Solanales</taxon>
        <taxon>Solanaceae</taxon>
        <taxon>Solanoideae</taxon>
        <taxon>Solaneae</taxon>
        <taxon>Solanum</taxon>
    </lineage>
</organism>
<dbReference type="GO" id="GO:0009579">
    <property type="term" value="C:thylakoid"/>
    <property type="evidence" value="ECO:0000318"/>
    <property type="project" value="GO_Central"/>
</dbReference>
<proteinExistence type="predicted"/>
<dbReference type="PANTHER" id="PTHR33180">
    <property type="entry name" value="PHOTOSYSTEM II CP43 REACTION CENTER PROTEIN"/>
    <property type="match status" value="1"/>
</dbReference>
<dbReference type="InterPro" id="IPR046796">
    <property type="entry name" value="Transposase_32_dom"/>
</dbReference>
<dbReference type="PANTHER" id="PTHR33180:SF31">
    <property type="entry name" value="POLYPROTEIN PROTEIN"/>
    <property type="match status" value="1"/>
</dbReference>
<name>M1DJY2_SOLTU</name>
<evidence type="ECO:0000259" key="2">
    <source>
        <dbReference type="Pfam" id="PF20167"/>
    </source>
</evidence>
<feature type="region of interest" description="Disordered" evidence="1">
    <location>
        <begin position="335"/>
        <end position="364"/>
    </location>
</feature>
<dbReference type="HOGENOM" id="CLU_029307_1_4_1"/>
<feature type="region of interest" description="Disordered" evidence="1">
    <location>
        <begin position="1"/>
        <end position="55"/>
    </location>
</feature>
<evidence type="ECO:0000313" key="4">
    <source>
        <dbReference type="Proteomes" id="UP000011115"/>
    </source>
</evidence>
<protein>
    <recommendedName>
        <fullName evidence="2">Putative plant transposon protein domain-containing protein</fullName>
    </recommendedName>
</protein>
<dbReference type="AlphaFoldDB" id="M1DJY2"/>
<dbReference type="GO" id="GO:0009523">
    <property type="term" value="C:photosystem II"/>
    <property type="evidence" value="ECO:0000318"/>
    <property type="project" value="GO_Central"/>
</dbReference>
<dbReference type="InParanoid" id="M1DJY2"/>
<feature type="compositionally biased region" description="Polar residues" evidence="1">
    <location>
        <begin position="339"/>
        <end position="364"/>
    </location>
</feature>
<accession>M1DJY2</accession>